<name>A0A6J7JI90_9ZZZZ</name>
<dbReference type="AlphaFoldDB" id="A0A6J7JI90"/>
<dbReference type="EMBL" id="CAFBNI010000030">
    <property type="protein sequence ID" value="CAB4943066.1"/>
    <property type="molecule type" value="Genomic_DNA"/>
</dbReference>
<organism evidence="1">
    <name type="scientific">freshwater metagenome</name>
    <dbReference type="NCBI Taxonomy" id="449393"/>
    <lineage>
        <taxon>unclassified sequences</taxon>
        <taxon>metagenomes</taxon>
        <taxon>ecological metagenomes</taxon>
    </lineage>
</organism>
<accession>A0A6J7JI90</accession>
<proteinExistence type="predicted"/>
<gene>
    <name evidence="1" type="ORF">UFOPK3783_00428</name>
</gene>
<reference evidence="1" key="1">
    <citation type="submission" date="2020-05" db="EMBL/GenBank/DDBJ databases">
        <authorList>
            <person name="Chiriac C."/>
            <person name="Salcher M."/>
            <person name="Ghai R."/>
            <person name="Kavagutti S V."/>
        </authorList>
    </citation>
    <scope>NUCLEOTIDE SEQUENCE</scope>
</reference>
<evidence type="ECO:0000313" key="1">
    <source>
        <dbReference type="EMBL" id="CAB4943066.1"/>
    </source>
</evidence>
<protein>
    <submittedName>
        <fullName evidence="1">Unannotated protein</fullName>
    </submittedName>
</protein>
<sequence>MPGPCNPMELSIPEGVSAILGVGLPDRALTMIDLVTIAPISFNGKNCDNSLPEPAHPLAVKIGLGKLVLLKDVAKSKLDMWLTNCSFWNLTL</sequence>